<comment type="caution">
    <text evidence="1">The sequence shown here is derived from an EMBL/GenBank/DDBJ whole genome shotgun (WGS) entry which is preliminary data.</text>
</comment>
<gene>
    <name evidence="1" type="ORF">BA195_11605</name>
</gene>
<evidence type="ECO:0000313" key="1">
    <source>
        <dbReference type="EMBL" id="OCK42263.1"/>
    </source>
</evidence>
<organism evidence="1 2">
    <name type="scientific">Tenacibaculum soleae</name>
    <dbReference type="NCBI Taxonomy" id="447689"/>
    <lineage>
        <taxon>Bacteria</taxon>
        <taxon>Pseudomonadati</taxon>
        <taxon>Bacteroidota</taxon>
        <taxon>Flavobacteriia</taxon>
        <taxon>Flavobacteriales</taxon>
        <taxon>Flavobacteriaceae</taxon>
        <taxon>Tenacibaculum</taxon>
    </lineage>
</organism>
<keyword evidence="2" id="KW-1185">Reference proteome</keyword>
<dbReference type="EMBL" id="MAKX01000024">
    <property type="protein sequence ID" value="OCK42263.1"/>
    <property type="molecule type" value="Genomic_DNA"/>
</dbReference>
<dbReference type="PROSITE" id="PS51257">
    <property type="entry name" value="PROKAR_LIPOPROTEIN"/>
    <property type="match status" value="1"/>
</dbReference>
<name>A0A1B9XXI0_9FLAO</name>
<sequence>MKKIFMYSLLLVVFATVSCKKETSLQGYLVESQDKKEFITLDVPASVLQLSMDKASEEDKKAFESIRKVNITGLPYKDTDVKMYEEEKNKLKAILKNSDYKKLINFKKDGMHAAIYYSGKTDAINEIIAFGYGKEMGVGIARILGDNMNPGKIMEMMKKSKVDANNLDLSQFKSLLGKNKNQTNQTE</sequence>
<evidence type="ECO:0000313" key="2">
    <source>
        <dbReference type="Proteomes" id="UP000093186"/>
    </source>
</evidence>
<protein>
    <recommendedName>
        <fullName evidence="3">DUF4252 domain-containing protein</fullName>
    </recommendedName>
</protein>
<dbReference type="STRING" id="447689.BA195_11605"/>
<proteinExistence type="predicted"/>
<dbReference type="RefSeq" id="WP_068705744.1">
    <property type="nucleotide sequence ID" value="NZ_MAKX01000024.1"/>
</dbReference>
<dbReference type="InterPro" id="IPR025348">
    <property type="entry name" value="DUF4252"/>
</dbReference>
<evidence type="ECO:0008006" key="3">
    <source>
        <dbReference type="Google" id="ProtNLM"/>
    </source>
</evidence>
<dbReference type="Proteomes" id="UP000093186">
    <property type="component" value="Unassembled WGS sequence"/>
</dbReference>
<dbReference type="AlphaFoldDB" id="A0A1B9XXI0"/>
<dbReference type="Pfam" id="PF14060">
    <property type="entry name" value="DUF4252"/>
    <property type="match status" value="1"/>
</dbReference>
<dbReference type="OrthoDB" id="1143555at2"/>
<reference evidence="1 2" key="1">
    <citation type="submission" date="2016-06" db="EMBL/GenBank/DDBJ databases">
        <title>Draft Genome Sequence of Tenacibaculum soleae UCD-KL19.</title>
        <authorList>
            <person name="Eisen J.A."/>
            <person name="Coil D.A."/>
            <person name="Lujan K.M."/>
        </authorList>
    </citation>
    <scope>NUCLEOTIDE SEQUENCE [LARGE SCALE GENOMIC DNA]</scope>
    <source>
        <strain evidence="1 2">UCD-KL19</strain>
    </source>
</reference>
<accession>A0A1B9XXI0</accession>